<dbReference type="STRING" id="284590.Q6CXP9"/>
<dbReference type="SUPFAM" id="SSF53187">
    <property type="entry name" value="Zn-dependent exopeptidases"/>
    <property type="match status" value="1"/>
</dbReference>
<dbReference type="InterPro" id="IPR001261">
    <property type="entry name" value="ArgE/DapE_CS"/>
</dbReference>
<dbReference type="PIRSF" id="PIRSF037217">
    <property type="entry name" value="Carboxypeptidase_S"/>
    <property type="match status" value="1"/>
</dbReference>
<evidence type="ECO:0000256" key="15">
    <source>
        <dbReference type="PIRSR" id="PIRSR037217-1"/>
    </source>
</evidence>
<keyword evidence="8 16" id="KW-0479">Metal-binding</keyword>
<dbReference type="PaxDb" id="284590-Q6CXP9"/>
<evidence type="ECO:0000256" key="9">
    <source>
        <dbReference type="ARBA" id="ARBA00022801"/>
    </source>
</evidence>
<dbReference type="eggNOG" id="KOG2275">
    <property type="taxonomic scope" value="Eukaryota"/>
</dbReference>
<feature type="binding site" evidence="16">
    <location>
        <position position="258"/>
    </location>
    <ligand>
        <name>Zn(2+)</name>
        <dbReference type="ChEBI" id="CHEBI:29105"/>
        <label>1</label>
    </ligand>
</feature>
<dbReference type="SUPFAM" id="SSF55031">
    <property type="entry name" value="Bacterial exopeptidase dimerisation domain"/>
    <property type="match status" value="1"/>
</dbReference>
<feature type="binding site" evidence="16">
    <location>
        <position position="223"/>
    </location>
    <ligand>
        <name>Zn(2+)</name>
        <dbReference type="ChEBI" id="CHEBI:29105"/>
        <label>2</label>
    </ligand>
</feature>
<dbReference type="PROSITE" id="PS00758">
    <property type="entry name" value="ARGE_DAPE_CPG2_1"/>
    <property type="match status" value="1"/>
</dbReference>
<dbReference type="Gene3D" id="3.40.630.10">
    <property type="entry name" value="Zn peptidases"/>
    <property type="match status" value="1"/>
</dbReference>
<evidence type="ECO:0000256" key="13">
    <source>
        <dbReference type="ARBA" id="ARBA00023136"/>
    </source>
</evidence>
<feature type="active site" description="Proton acceptor" evidence="15">
    <location>
        <position position="257"/>
    </location>
</feature>
<dbReference type="HOGENOM" id="CLU_021802_11_0_1"/>
<evidence type="ECO:0000256" key="11">
    <source>
        <dbReference type="ARBA" id="ARBA00022843"/>
    </source>
</evidence>
<evidence type="ECO:0000256" key="5">
    <source>
        <dbReference type="ARBA" id="ARBA00022645"/>
    </source>
</evidence>
<dbReference type="InterPro" id="IPR047177">
    <property type="entry name" value="Pept_M20A"/>
</dbReference>
<evidence type="ECO:0000256" key="1">
    <source>
        <dbReference type="ARBA" id="ARBA00001947"/>
    </source>
</evidence>
<dbReference type="FunCoup" id="Q6CXP9">
    <property type="interactions" value="58"/>
</dbReference>
<feature type="domain" description="Peptidase M20 dimerisation" evidence="17">
    <location>
        <begin position="305"/>
        <end position="461"/>
    </location>
</feature>
<keyword evidence="6" id="KW-0645">Protease</keyword>
<evidence type="ECO:0000256" key="6">
    <source>
        <dbReference type="ARBA" id="ARBA00022670"/>
    </source>
</evidence>
<keyword evidence="13" id="KW-0472">Membrane</keyword>
<keyword evidence="7" id="KW-0812">Transmembrane</keyword>
<gene>
    <name evidence="18" type="ORF">KLLA0_A06512g</name>
</gene>
<organism evidence="18 19">
    <name type="scientific">Kluyveromyces lactis (strain ATCC 8585 / CBS 2359 / DSM 70799 / NBRC 1267 / NRRL Y-1140 / WM37)</name>
    <name type="common">Yeast</name>
    <name type="synonym">Candida sphaerica</name>
    <dbReference type="NCBI Taxonomy" id="284590"/>
    <lineage>
        <taxon>Eukaryota</taxon>
        <taxon>Fungi</taxon>
        <taxon>Dikarya</taxon>
        <taxon>Ascomycota</taxon>
        <taxon>Saccharomycotina</taxon>
        <taxon>Saccharomycetes</taxon>
        <taxon>Saccharomycetales</taxon>
        <taxon>Saccharomycetaceae</taxon>
        <taxon>Kluyveromyces</taxon>
    </lineage>
</organism>
<dbReference type="Gene3D" id="3.30.70.360">
    <property type="match status" value="1"/>
</dbReference>
<dbReference type="GO" id="GO:0016020">
    <property type="term" value="C:membrane"/>
    <property type="evidence" value="ECO:0007669"/>
    <property type="project" value="UniProtKB-SubCell"/>
</dbReference>
<keyword evidence="10 16" id="KW-0862">Zinc</keyword>
<keyword evidence="4" id="KW-1017">Isopeptide bond</keyword>
<dbReference type="KEGG" id="kla:KLLA0_A06512g"/>
<dbReference type="GO" id="GO:0004181">
    <property type="term" value="F:metallocarboxypeptidase activity"/>
    <property type="evidence" value="ECO:0007669"/>
    <property type="project" value="InterPro"/>
</dbReference>
<feature type="binding site" evidence="16">
    <location>
        <position position="186"/>
    </location>
    <ligand>
        <name>Zn(2+)</name>
        <dbReference type="ChEBI" id="CHEBI:29105"/>
        <label>2</label>
    </ligand>
</feature>
<keyword evidence="14" id="KW-0325">Glycoprotein</keyword>
<dbReference type="InterPro" id="IPR002933">
    <property type="entry name" value="Peptidase_M20"/>
</dbReference>
<dbReference type="GO" id="GO:0000328">
    <property type="term" value="C:fungal-type vacuole lumen"/>
    <property type="evidence" value="ECO:0007669"/>
    <property type="project" value="TreeGrafter"/>
</dbReference>
<dbReference type="GO" id="GO:0051603">
    <property type="term" value="P:proteolysis involved in protein catabolic process"/>
    <property type="evidence" value="ECO:0007669"/>
    <property type="project" value="TreeGrafter"/>
</dbReference>
<dbReference type="AlphaFoldDB" id="Q6CXP9"/>
<comment type="similarity">
    <text evidence="3">Belongs to the peptidase M20A family.</text>
</comment>
<dbReference type="CDD" id="cd05674">
    <property type="entry name" value="M20_yscS"/>
    <property type="match status" value="1"/>
</dbReference>
<evidence type="ECO:0000256" key="4">
    <source>
        <dbReference type="ARBA" id="ARBA00022499"/>
    </source>
</evidence>
<dbReference type="InterPro" id="IPR017141">
    <property type="entry name" value="Pept_M20_carboxypep"/>
</dbReference>
<evidence type="ECO:0000256" key="7">
    <source>
        <dbReference type="ARBA" id="ARBA00022692"/>
    </source>
</evidence>
<name>Q6CXP9_KLULA</name>
<keyword evidence="11" id="KW-0832">Ubl conjugation</keyword>
<dbReference type="InterPro" id="IPR036264">
    <property type="entry name" value="Bact_exopeptidase_dim_dom"/>
</dbReference>
<keyword evidence="12" id="KW-1133">Transmembrane helix</keyword>
<evidence type="ECO:0000256" key="2">
    <source>
        <dbReference type="ARBA" id="ARBA00004167"/>
    </source>
</evidence>
<protein>
    <submittedName>
        <fullName evidence="18">KLLA0A06512p</fullName>
    </submittedName>
</protein>
<dbReference type="Gene3D" id="1.10.150.900">
    <property type="match status" value="1"/>
</dbReference>
<dbReference type="FunFam" id="3.40.630.10:FF:000098">
    <property type="entry name" value="Gly-Xaa carboxypeptidase"/>
    <property type="match status" value="1"/>
</dbReference>
<evidence type="ECO:0000256" key="10">
    <source>
        <dbReference type="ARBA" id="ARBA00022833"/>
    </source>
</evidence>
<dbReference type="PANTHER" id="PTHR45962:SF1">
    <property type="entry name" value="N-FATTY-ACYL-AMINO ACID SYNTHASE_HYDROLASE PM20D1"/>
    <property type="match status" value="1"/>
</dbReference>
<keyword evidence="19" id="KW-1185">Reference proteome</keyword>
<dbReference type="Proteomes" id="UP000000598">
    <property type="component" value="Chromosome A"/>
</dbReference>
<dbReference type="GO" id="GO:0046872">
    <property type="term" value="F:metal ion binding"/>
    <property type="evidence" value="ECO:0007669"/>
    <property type="project" value="UniProtKB-KW"/>
</dbReference>
<dbReference type="Pfam" id="PF01546">
    <property type="entry name" value="Peptidase_M20"/>
    <property type="match status" value="1"/>
</dbReference>
<keyword evidence="5" id="KW-0121">Carboxypeptidase</keyword>
<dbReference type="MEROPS" id="M20.002"/>
<evidence type="ECO:0000256" key="14">
    <source>
        <dbReference type="ARBA" id="ARBA00023180"/>
    </source>
</evidence>
<evidence type="ECO:0000256" key="8">
    <source>
        <dbReference type="ARBA" id="ARBA00022723"/>
    </source>
</evidence>
<feature type="active site" evidence="15">
    <location>
        <position position="188"/>
    </location>
</feature>
<evidence type="ECO:0000259" key="17">
    <source>
        <dbReference type="Pfam" id="PF07687"/>
    </source>
</evidence>
<feature type="binding site" evidence="16">
    <location>
        <position position="566"/>
    </location>
    <ligand>
        <name>Zn(2+)</name>
        <dbReference type="ChEBI" id="CHEBI:29105"/>
        <label>1</label>
    </ligand>
</feature>
<dbReference type="EMBL" id="CR382121">
    <property type="protein sequence ID" value="CAH02878.1"/>
    <property type="molecule type" value="Genomic_DNA"/>
</dbReference>
<evidence type="ECO:0000313" key="19">
    <source>
        <dbReference type="Proteomes" id="UP000000598"/>
    </source>
</evidence>
<dbReference type="OMA" id="ETDFVWG"/>
<evidence type="ECO:0000313" key="18">
    <source>
        <dbReference type="EMBL" id="CAH02878.1"/>
    </source>
</evidence>
<feature type="binding site" evidence="16">
    <location>
        <position position="223"/>
    </location>
    <ligand>
        <name>Zn(2+)</name>
        <dbReference type="ChEBI" id="CHEBI:29105"/>
        <label>1</label>
    </ligand>
</feature>
<feature type="binding site" evidence="16">
    <location>
        <position position="286"/>
    </location>
    <ligand>
        <name>Zn(2+)</name>
        <dbReference type="ChEBI" id="CHEBI:29105"/>
        <label>2</label>
    </ligand>
</feature>
<dbReference type="InterPro" id="IPR011650">
    <property type="entry name" value="Peptidase_M20_dimer"/>
</dbReference>
<keyword evidence="9" id="KW-0378">Hydrolase</keyword>
<dbReference type="InParanoid" id="Q6CXP9"/>
<dbReference type="PANTHER" id="PTHR45962">
    <property type="entry name" value="N-FATTY-ACYL-AMINO ACID SYNTHASE/HYDROLASE PM20D1"/>
    <property type="match status" value="1"/>
</dbReference>
<evidence type="ECO:0000256" key="12">
    <source>
        <dbReference type="ARBA" id="ARBA00022989"/>
    </source>
</evidence>
<comment type="cofactor">
    <cofactor evidence="1">
        <name>Zn(2+)</name>
        <dbReference type="ChEBI" id="CHEBI:29105"/>
    </cofactor>
</comment>
<reference evidence="18 19" key="1">
    <citation type="journal article" date="2004" name="Nature">
        <title>Genome evolution in yeasts.</title>
        <authorList>
            <consortium name="Genolevures"/>
            <person name="Dujon B."/>
            <person name="Sherman D."/>
            <person name="Fischer G."/>
            <person name="Durrens P."/>
            <person name="Casaregola S."/>
            <person name="Lafontaine I."/>
            <person name="de Montigny J."/>
            <person name="Marck C."/>
            <person name="Neuveglise C."/>
            <person name="Talla E."/>
            <person name="Goffard N."/>
            <person name="Frangeul L."/>
            <person name="Aigle M."/>
            <person name="Anthouard V."/>
            <person name="Babour A."/>
            <person name="Barbe V."/>
            <person name="Barnay S."/>
            <person name="Blanchin S."/>
            <person name="Beckerich J.M."/>
            <person name="Beyne E."/>
            <person name="Bleykasten C."/>
            <person name="Boisrame A."/>
            <person name="Boyer J."/>
            <person name="Cattolico L."/>
            <person name="Confanioleri F."/>
            <person name="de Daruvar A."/>
            <person name="Despons L."/>
            <person name="Fabre E."/>
            <person name="Fairhead C."/>
            <person name="Ferry-Dumazet H."/>
            <person name="Groppi A."/>
            <person name="Hantraye F."/>
            <person name="Hennequin C."/>
            <person name="Jauniaux N."/>
            <person name="Joyet P."/>
            <person name="Kachouri R."/>
            <person name="Kerrest A."/>
            <person name="Koszul R."/>
            <person name="Lemaire M."/>
            <person name="Lesur I."/>
            <person name="Ma L."/>
            <person name="Muller H."/>
            <person name="Nicaud J.M."/>
            <person name="Nikolski M."/>
            <person name="Oztas S."/>
            <person name="Ozier-Kalogeropoulos O."/>
            <person name="Pellenz S."/>
            <person name="Potier S."/>
            <person name="Richard G.F."/>
            <person name="Straub M.L."/>
            <person name="Suleau A."/>
            <person name="Swennene D."/>
            <person name="Tekaia F."/>
            <person name="Wesolowski-Louvel M."/>
            <person name="Westhof E."/>
            <person name="Wirth B."/>
            <person name="Zeniou-Meyer M."/>
            <person name="Zivanovic I."/>
            <person name="Bolotin-Fukuhara M."/>
            <person name="Thierry A."/>
            <person name="Bouchier C."/>
            <person name="Caudron B."/>
            <person name="Scarpelli C."/>
            <person name="Gaillardin C."/>
            <person name="Weissenbach J."/>
            <person name="Wincker P."/>
            <person name="Souciet J.L."/>
        </authorList>
    </citation>
    <scope>NUCLEOTIDE SEQUENCE [LARGE SCALE GENOMIC DNA]</scope>
    <source>
        <strain evidence="19">ATCC 8585 / CBS 2359 / DSM 70799 / NBRC 1267 / NRRL Y-1140 / WM37</strain>
    </source>
</reference>
<evidence type="ECO:0000256" key="16">
    <source>
        <dbReference type="PIRSR" id="PIRSR037217-2"/>
    </source>
</evidence>
<evidence type="ECO:0000256" key="3">
    <source>
        <dbReference type="ARBA" id="ARBA00006247"/>
    </source>
</evidence>
<proteinExistence type="inferred from homology"/>
<comment type="subcellular location">
    <subcellularLocation>
        <location evidence="2">Membrane</location>
        <topology evidence="2">Single-pass membrane protein</topology>
    </subcellularLocation>
</comment>
<accession>Q6CXP9</accession>
<dbReference type="Pfam" id="PF07687">
    <property type="entry name" value="M20_dimer"/>
    <property type="match status" value="1"/>
</dbReference>
<sequence length="599" mass="66933">MADEKRDKQPVKGSSSKTLVLLLASLFLAGFGYLLHNQNYDIEQVKSLVDQHFSNTFGTSIGKLVVEEENDDDEIDFDSVCLKTEPISPSGESSIEKILNDAEYKKLAIEKLSGALQIPTEIQDVNPRPKDNIEYYSEFFKFHKYLEEQYPLVHKHLKKELVNEVGLVYTWAGSNADLKPVMFTAHQDVVPVNRDTWGAWKFPPFSGHYDEKTDTIWGRGAIDCKNLLLGELAAIEHLLSEGFVPERGVVLSYGFDEESSGVLGAKYLSEFLHDRYGDNGIYALVDEGNTVLPLSGNVFVAAPVTAEKGYVDLKITVHGHGGHSSMPADHTTIGIASDLITLLEANPFPYHLTEDNPVYGFLTCAAKHDTRIPPKIKKAIVEAPKSEKQKNLVFRWLNVVKPLRDLFRTSQAVDIINGGIKANALPEVTSFLVNHRIDVTSSVKQTIDKDLAHADQVAKKYNLGLVRDGEVLIEKTKDGYIEIVSEKSLEPAPSSPTKNSSVWDLFTGTIQDVFGTHILSKKNADLFVTTSMTTGNTDTKYYWALTKNIYRFFPMIVDPKVISIIHSVNEHVEVSNHLSIIAFFYEYILNINEYASNDV</sequence>